<protein>
    <recommendedName>
        <fullName evidence="7">Response regulatory domain-containing protein</fullName>
    </recommendedName>
</protein>
<dbReference type="GO" id="GO:0006355">
    <property type="term" value="P:regulation of DNA-templated transcription"/>
    <property type="evidence" value="ECO:0007669"/>
    <property type="project" value="InterPro"/>
</dbReference>
<dbReference type="InterPro" id="IPR011006">
    <property type="entry name" value="CheY-like_superfamily"/>
</dbReference>
<keyword evidence="1 6" id="KW-0597">Phosphoprotein</keyword>
<sequence>MMIKRRWRCIDKIKVMLVEDDIEWQRGICDFLGGHPQIEIVCCVSSRKECQTALQNTAIDVVLMDIMLGEQSGTGLDAALDIAYEHLAVKVIMLSSVDYDDEVFYEAFLSGAYDFVYKNDFEQLPNVIAESLENKTSKYGSRLRKLVFDKKKELLTPHDSELLRLIGQGRTQQEISQMNSVSLAAVKKQVGRLLEKFNWSGSSKELADKCLKWGLLDKP</sequence>
<evidence type="ECO:0000256" key="4">
    <source>
        <dbReference type="ARBA" id="ARBA00023125"/>
    </source>
</evidence>
<organism evidence="8 9">
    <name type="scientific">Paenibacillus contaminans</name>
    <dbReference type="NCBI Taxonomy" id="450362"/>
    <lineage>
        <taxon>Bacteria</taxon>
        <taxon>Bacillati</taxon>
        <taxon>Bacillota</taxon>
        <taxon>Bacilli</taxon>
        <taxon>Bacillales</taxon>
        <taxon>Paenibacillaceae</taxon>
        <taxon>Paenibacillus</taxon>
    </lineage>
</organism>
<evidence type="ECO:0000256" key="3">
    <source>
        <dbReference type="ARBA" id="ARBA00023015"/>
    </source>
</evidence>
<reference evidence="8 9" key="1">
    <citation type="journal article" date="2009" name="Int. J. Syst. Evol. Microbiol.">
        <title>Paenibacillus contaminans sp. nov., isolated from a contaminated laboratory plate.</title>
        <authorList>
            <person name="Chou J.H."/>
            <person name="Lee J.H."/>
            <person name="Lin M.C."/>
            <person name="Chang P.S."/>
            <person name="Arun A.B."/>
            <person name="Young C.C."/>
            <person name="Chen W.M."/>
        </authorList>
    </citation>
    <scope>NUCLEOTIDE SEQUENCE [LARGE SCALE GENOMIC DNA]</scope>
    <source>
        <strain evidence="8 9">CKOBP-6</strain>
    </source>
</reference>
<dbReference type="InterPro" id="IPR036388">
    <property type="entry name" value="WH-like_DNA-bd_sf"/>
</dbReference>
<dbReference type="GO" id="GO:0003677">
    <property type="term" value="F:DNA binding"/>
    <property type="evidence" value="ECO:0007669"/>
    <property type="project" value="UniProtKB-KW"/>
</dbReference>
<keyword evidence="4" id="KW-0238">DNA-binding</keyword>
<keyword evidence="9" id="KW-1185">Reference proteome</keyword>
<evidence type="ECO:0000256" key="5">
    <source>
        <dbReference type="ARBA" id="ARBA00023163"/>
    </source>
</evidence>
<dbReference type="OrthoDB" id="192836at2"/>
<dbReference type="Pfam" id="PF00072">
    <property type="entry name" value="Response_reg"/>
    <property type="match status" value="1"/>
</dbReference>
<dbReference type="PROSITE" id="PS50110">
    <property type="entry name" value="RESPONSE_REGULATORY"/>
    <property type="match status" value="1"/>
</dbReference>
<dbReference type="Proteomes" id="UP000250369">
    <property type="component" value="Unassembled WGS sequence"/>
</dbReference>
<comment type="caution">
    <text evidence="8">The sequence shown here is derived from an EMBL/GenBank/DDBJ whole genome shotgun (WGS) entry which is preliminary data.</text>
</comment>
<dbReference type="GO" id="GO:0000160">
    <property type="term" value="P:phosphorelay signal transduction system"/>
    <property type="evidence" value="ECO:0007669"/>
    <property type="project" value="UniProtKB-KW"/>
</dbReference>
<name>A0A329MPY6_9BACL</name>
<accession>A0A329MPY6</accession>
<dbReference type="PANTHER" id="PTHR43214:SF43">
    <property type="entry name" value="TWO-COMPONENT RESPONSE REGULATOR"/>
    <property type="match status" value="1"/>
</dbReference>
<feature type="domain" description="Response regulatory" evidence="7">
    <location>
        <begin position="14"/>
        <end position="133"/>
    </location>
</feature>
<dbReference type="InterPro" id="IPR001789">
    <property type="entry name" value="Sig_transdc_resp-reg_receiver"/>
</dbReference>
<evidence type="ECO:0000313" key="8">
    <source>
        <dbReference type="EMBL" id="RAV21590.1"/>
    </source>
</evidence>
<dbReference type="Gene3D" id="3.40.50.2300">
    <property type="match status" value="1"/>
</dbReference>
<dbReference type="Gene3D" id="1.10.10.10">
    <property type="entry name" value="Winged helix-like DNA-binding domain superfamily/Winged helix DNA-binding domain"/>
    <property type="match status" value="1"/>
</dbReference>
<evidence type="ECO:0000313" key="9">
    <source>
        <dbReference type="Proteomes" id="UP000250369"/>
    </source>
</evidence>
<dbReference type="InterPro" id="IPR016032">
    <property type="entry name" value="Sig_transdc_resp-reg_C-effctor"/>
</dbReference>
<gene>
    <name evidence="8" type="ORF">DQG23_10040</name>
</gene>
<dbReference type="RefSeq" id="WP_113030681.1">
    <property type="nucleotide sequence ID" value="NZ_QMFB01000004.1"/>
</dbReference>
<dbReference type="AlphaFoldDB" id="A0A329MPY6"/>
<dbReference type="SUPFAM" id="SSF46894">
    <property type="entry name" value="C-terminal effector domain of the bipartite response regulators"/>
    <property type="match status" value="1"/>
</dbReference>
<dbReference type="PANTHER" id="PTHR43214">
    <property type="entry name" value="TWO-COMPONENT RESPONSE REGULATOR"/>
    <property type="match status" value="1"/>
</dbReference>
<keyword evidence="5" id="KW-0804">Transcription</keyword>
<dbReference type="InterPro" id="IPR039420">
    <property type="entry name" value="WalR-like"/>
</dbReference>
<evidence type="ECO:0000259" key="7">
    <source>
        <dbReference type="PROSITE" id="PS50110"/>
    </source>
</evidence>
<dbReference type="SUPFAM" id="SSF52172">
    <property type="entry name" value="CheY-like"/>
    <property type="match status" value="1"/>
</dbReference>
<dbReference type="EMBL" id="QMFB01000004">
    <property type="protein sequence ID" value="RAV21590.1"/>
    <property type="molecule type" value="Genomic_DNA"/>
</dbReference>
<keyword evidence="2" id="KW-0902">Two-component regulatory system</keyword>
<dbReference type="SMART" id="SM00448">
    <property type="entry name" value="REC"/>
    <property type="match status" value="1"/>
</dbReference>
<proteinExistence type="predicted"/>
<keyword evidence="3" id="KW-0805">Transcription regulation</keyword>
<feature type="modified residue" description="4-aspartylphosphate" evidence="6">
    <location>
        <position position="65"/>
    </location>
</feature>
<evidence type="ECO:0000256" key="1">
    <source>
        <dbReference type="ARBA" id="ARBA00022553"/>
    </source>
</evidence>
<evidence type="ECO:0000256" key="2">
    <source>
        <dbReference type="ARBA" id="ARBA00023012"/>
    </source>
</evidence>
<evidence type="ECO:0000256" key="6">
    <source>
        <dbReference type="PROSITE-ProRule" id="PRU00169"/>
    </source>
</evidence>